<dbReference type="CDD" id="cd00086">
    <property type="entry name" value="homeodomain"/>
    <property type="match status" value="1"/>
</dbReference>
<dbReference type="GO" id="GO:0030154">
    <property type="term" value="P:cell differentiation"/>
    <property type="evidence" value="ECO:0007669"/>
    <property type="project" value="TreeGrafter"/>
</dbReference>
<reference evidence="9" key="1">
    <citation type="journal article" date="2023" name="G3 (Bethesda)">
        <title>Whole genome assembly and annotation of the endangered Caribbean coral Acropora cervicornis.</title>
        <authorList>
            <person name="Selwyn J.D."/>
            <person name="Vollmer S.V."/>
        </authorList>
    </citation>
    <scope>NUCLEOTIDE SEQUENCE</scope>
    <source>
        <strain evidence="9">K2</strain>
    </source>
</reference>
<dbReference type="Gene3D" id="1.10.10.60">
    <property type="entry name" value="Homeodomain-like"/>
    <property type="match status" value="1"/>
</dbReference>
<accession>A0AAD9QU99</accession>
<keyword evidence="2 5" id="KW-0238">DNA-binding</keyword>
<dbReference type="SUPFAM" id="SSF46689">
    <property type="entry name" value="Homeodomain-like"/>
    <property type="match status" value="1"/>
</dbReference>
<keyword evidence="4 5" id="KW-0539">Nucleus</keyword>
<organism evidence="9 10">
    <name type="scientific">Acropora cervicornis</name>
    <name type="common">Staghorn coral</name>
    <dbReference type="NCBI Taxonomy" id="6130"/>
    <lineage>
        <taxon>Eukaryota</taxon>
        <taxon>Metazoa</taxon>
        <taxon>Cnidaria</taxon>
        <taxon>Anthozoa</taxon>
        <taxon>Hexacorallia</taxon>
        <taxon>Scleractinia</taxon>
        <taxon>Astrocoeniina</taxon>
        <taxon>Acroporidae</taxon>
        <taxon>Acropora</taxon>
    </lineage>
</organism>
<sequence length="207" mass="23898">MASFTINAILGHSPPNYNKANDSVHRDEAYETTTDITEADDVAEKREFGQGQEEEKMDGSLSHNDLNFNKSRRRRTAFTSSQLKSLEQMFNDKKYLTISERNNLAKNLHLTDTQIKTWFQNRRTKWKKQMAPDFESSLRWDERNSLPCHLQAAGYPCCSRELATPVYQVPFQNLNTTRFCPSSNLQIVYGNMSTLQPFSPSYGYFNG</sequence>
<evidence type="ECO:0000256" key="3">
    <source>
        <dbReference type="ARBA" id="ARBA00023155"/>
    </source>
</evidence>
<feature type="DNA-binding region" description="Homeobox" evidence="5">
    <location>
        <begin position="71"/>
        <end position="130"/>
    </location>
</feature>
<dbReference type="Pfam" id="PF00046">
    <property type="entry name" value="Homeodomain"/>
    <property type="match status" value="1"/>
</dbReference>
<evidence type="ECO:0000256" key="4">
    <source>
        <dbReference type="ARBA" id="ARBA00023242"/>
    </source>
</evidence>
<dbReference type="PROSITE" id="PS00027">
    <property type="entry name" value="HOMEOBOX_1"/>
    <property type="match status" value="1"/>
</dbReference>
<evidence type="ECO:0000256" key="7">
    <source>
        <dbReference type="SAM" id="MobiDB-lite"/>
    </source>
</evidence>
<dbReference type="GO" id="GO:0000978">
    <property type="term" value="F:RNA polymerase II cis-regulatory region sequence-specific DNA binding"/>
    <property type="evidence" value="ECO:0007669"/>
    <property type="project" value="TreeGrafter"/>
</dbReference>
<evidence type="ECO:0000313" key="9">
    <source>
        <dbReference type="EMBL" id="KAK2567201.1"/>
    </source>
</evidence>
<dbReference type="InterPro" id="IPR050394">
    <property type="entry name" value="Homeobox_NK-like"/>
</dbReference>
<evidence type="ECO:0000259" key="8">
    <source>
        <dbReference type="PROSITE" id="PS50071"/>
    </source>
</evidence>
<feature type="domain" description="Homeobox" evidence="8">
    <location>
        <begin position="69"/>
        <end position="129"/>
    </location>
</feature>
<comment type="caution">
    <text evidence="9">The sequence shown here is derived from an EMBL/GenBank/DDBJ whole genome shotgun (WGS) entry which is preliminary data.</text>
</comment>
<dbReference type="InterPro" id="IPR001356">
    <property type="entry name" value="HD"/>
</dbReference>
<evidence type="ECO:0000256" key="1">
    <source>
        <dbReference type="ARBA" id="ARBA00004123"/>
    </source>
</evidence>
<protein>
    <submittedName>
        <fullName evidence="9">Homeobox protein GBX-2</fullName>
    </submittedName>
</protein>
<keyword evidence="10" id="KW-1185">Reference proteome</keyword>
<dbReference type="PANTHER" id="PTHR24340">
    <property type="entry name" value="HOMEOBOX PROTEIN NKX"/>
    <property type="match status" value="1"/>
</dbReference>
<dbReference type="EMBL" id="JARQWQ010000015">
    <property type="protein sequence ID" value="KAK2567201.1"/>
    <property type="molecule type" value="Genomic_DNA"/>
</dbReference>
<dbReference type="InterPro" id="IPR017970">
    <property type="entry name" value="Homeobox_CS"/>
</dbReference>
<dbReference type="PROSITE" id="PS50071">
    <property type="entry name" value="HOMEOBOX_2"/>
    <property type="match status" value="1"/>
</dbReference>
<dbReference type="PANTHER" id="PTHR24340:SF109">
    <property type="entry name" value="BARH LIKE HOMEOBOX 1"/>
    <property type="match status" value="1"/>
</dbReference>
<dbReference type="InterPro" id="IPR009057">
    <property type="entry name" value="Homeodomain-like_sf"/>
</dbReference>
<dbReference type="PRINTS" id="PR00024">
    <property type="entry name" value="HOMEOBOX"/>
</dbReference>
<feature type="region of interest" description="Disordered" evidence="7">
    <location>
        <begin position="32"/>
        <end position="74"/>
    </location>
</feature>
<name>A0AAD9QU99_ACRCE</name>
<dbReference type="InterPro" id="IPR020479">
    <property type="entry name" value="HD_metazoa"/>
</dbReference>
<dbReference type="Proteomes" id="UP001249851">
    <property type="component" value="Unassembled WGS sequence"/>
</dbReference>
<reference evidence="9" key="2">
    <citation type="journal article" date="2023" name="Science">
        <title>Genomic signatures of disease resistance in endangered staghorn corals.</title>
        <authorList>
            <person name="Vollmer S.V."/>
            <person name="Selwyn J.D."/>
            <person name="Despard B.A."/>
            <person name="Roesel C.L."/>
        </authorList>
    </citation>
    <scope>NUCLEOTIDE SEQUENCE</scope>
    <source>
        <strain evidence="9">K2</strain>
    </source>
</reference>
<dbReference type="AlphaFoldDB" id="A0AAD9QU99"/>
<gene>
    <name evidence="9" type="ORF">P5673_009012</name>
</gene>
<comment type="subcellular location">
    <subcellularLocation>
        <location evidence="1 5 6">Nucleus</location>
    </subcellularLocation>
</comment>
<dbReference type="GO" id="GO:0005634">
    <property type="term" value="C:nucleus"/>
    <property type="evidence" value="ECO:0007669"/>
    <property type="project" value="UniProtKB-SubCell"/>
</dbReference>
<dbReference type="SMART" id="SM00389">
    <property type="entry name" value="HOX"/>
    <property type="match status" value="1"/>
</dbReference>
<evidence type="ECO:0000256" key="2">
    <source>
        <dbReference type="ARBA" id="ARBA00023125"/>
    </source>
</evidence>
<dbReference type="GO" id="GO:0000981">
    <property type="term" value="F:DNA-binding transcription factor activity, RNA polymerase II-specific"/>
    <property type="evidence" value="ECO:0007669"/>
    <property type="project" value="InterPro"/>
</dbReference>
<feature type="compositionally biased region" description="Basic and acidic residues" evidence="7">
    <location>
        <begin position="42"/>
        <end position="58"/>
    </location>
</feature>
<evidence type="ECO:0000313" key="10">
    <source>
        <dbReference type="Proteomes" id="UP001249851"/>
    </source>
</evidence>
<evidence type="ECO:0000256" key="6">
    <source>
        <dbReference type="RuleBase" id="RU000682"/>
    </source>
</evidence>
<keyword evidence="3 5" id="KW-0371">Homeobox</keyword>
<evidence type="ECO:0000256" key="5">
    <source>
        <dbReference type="PROSITE-ProRule" id="PRU00108"/>
    </source>
</evidence>
<proteinExistence type="predicted"/>